<dbReference type="Gene3D" id="3.40.50.720">
    <property type="entry name" value="NAD(P)-binding Rossmann-like Domain"/>
    <property type="match status" value="1"/>
</dbReference>
<dbReference type="SUPFAM" id="SSF51735">
    <property type="entry name" value="NAD(P)-binding Rossmann-fold domains"/>
    <property type="match status" value="1"/>
</dbReference>
<dbReference type="PATRIC" id="fig|1432562.3.peg.1480"/>
<evidence type="ECO:0000313" key="1">
    <source>
        <dbReference type="EMBL" id="KKK34550.1"/>
    </source>
</evidence>
<keyword evidence="2" id="KW-1185">Reference proteome</keyword>
<dbReference type="InterPro" id="IPR036291">
    <property type="entry name" value="NAD(P)-bd_dom_sf"/>
</dbReference>
<reference evidence="1 2" key="1">
    <citation type="submission" date="2015-04" db="EMBL/GenBank/DDBJ databases">
        <title>Taxonomic description and genome sequence of Salinicoccus sediminis sp. nov., a novel hyper halotolerant bacterium isolated from marine sediment.</title>
        <authorList>
            <person name="Mathan Kumar R."/>
            <person name="Kaur G."/>
            <person name="Kumar N."/>
            <person name="Kumar A."/>
            <person name="Singh N.K."/>
            <person name="Kaur N."/>
            <person name="Mayilraj S."/>
        </authorList>
    </citation>
    <scope>NUCLEOTIDE SEQUENCE [LARGE SCALE GENOMIC DNA]</scope>
    <source>
        <strain evidence="1 2">SV-16</strain>
    </source>
</reference>
<sequence>MENLLLMGIHGRIGQHLYHELKDSYNLFAFSSPNQDDSNLDITLLKNDLFILPEVEKALSDIDAVIFFEDPIMRLNRLTQGRFEDLYVLIADNIARACEMNEVHQIIFVEDEVSPDYMKDVLGAYGADVNVTSTPVKRYGKNLSYKTSDYNNVRSVQRAPLPPGWTVKDVGQYYFEWLDEILYGMINVEFSGRLIKVHFAKIGRPVLIIEYDGEASYNGVEIYRIKGGGLSKREPNKTPRLEFRALTGRNEFITALHDFEPKLPWAVYMMTQAPIHSLVNRIYQVEMIINTEAPRSGSKQRRNGPGH</sequence>
<comment type="caution">
    <text evidence="1">The sequence shown here is derived from an EMBL/GenBank/DDBJ whole genome shotgun (WGS) entry which is preliminary data.</text>
</comment>
<protein>
    <submittedName>
        <fullName evidence="1">Uncharacterized protein</fullName>
    </submittedName>
</protein>
<dbReference type="AlphaFoldDB" id="A0A0M2SPL5"/>
<dbReference type="STRING" id="1432562.WN59_07425"/>
<name>A0A0M2SPL5_9STAP</name>
<organism evidence="1 2">
    <name type="scientific">Salinicoccus sediminis</name>
    <dbReference type="NCBI Taxonomy" id="1432562"/>
    <lineage>
        <taxon>Bacteria</taxon>
        <taxon>Bacillati</taxon>
        <taxon>Bacillota</taxon>
        <taxon>Bacilli</taxon>
        <taxon>Bacillales</taxon>
        <taxon>Staphylococcaceae</taxon>
        <taxon>Salinicoccus</taxon>
    </lineage>
</organism>
<evidence type="ECO:0000313" key="2">
    <source>
        <dbReference type="Proteomes" id="UP000034287"/>
    </source>
</evidence>
<dbReference type="EMBL" id="LAYZ01000004">
    <property type="protein sequence ID" value="KKK34550.1"/>
    <property type="molecule type" value="Genomic_DNA"/>
</dbReference>
<accession>A0A0M2SPL5</accession>
<dbReference type="RefSeq" id="WP_046515148.1">
    <property type="nucleotide sequence ID" value="NZ_LAYZ01000004.1"/>
</dbReference>
<proteinExistence type="predicted"/>
<dbReference type="OrthoDB" id="9774199at2"/>
<gene>
    <name evidence="1" type="ORF">WN59_07425</name>
</gene>
<dbReference type="Proteomes" id="UP000034287">
    <property type="component" value="Unassembled WGS sequence"/>
</dbReference>